<comment type="caution">
    <text evidence="1">The sequence shown here is derived from an EMBL/GenBank/DDBJ whole genome shotgun (WGS) entry which is preliminary data.</text>
</comment>
<dbReference type="SUPFAM" id="SSF48452">
    <property type="entry name" value="TPR-like"/>
    <property type="match status" value="2"/>
</dbReference>
<dbReference type="EMBL" id="LRDH01000088">
    <property type="protein sequence ID" value="PPV16240.1"/>
    <property type="molecule type" value="Genomic_DNA"/>
</dbReference>
<organism evidence="1 2">
    <name type="scientific">Clostridium butyricum</name>
    <dbReference type="NCBI Taxonomy" id="1492"/>
    <lineage>
        <taxon>Bacteria</taxon>
        <taxon>Bacillati</taxon>
        <taxon>Bacillota</taxon>
        <taxon>Clostridia</taxon>
        <taxon>Eubacteriales</taxon>
        <taxon>Clostridiaceae</taxon>
        <taxon>Clostridium</taxon>
    </lineage>
</organism>
<evidence type="ECO:0000313" key="1">
    <source>
        <dbReference type="EMBL" id="PPV16240.1"/>
    </source>
</evidence>
<dbReference type="Proteomes" id="UP000238081">
    <property type="component" value="Unassembled WGS sequence"/>
</dbReference>
<sequence>MDDNIIRDYKEAVHEISKAYYFINNDESDAVYGQDVYNKSIKQYPYFFIAGAGISSESVKTSAQITAECKRICKENQYNRSRNVEEQYSYWLEKAFPHKETRKRYIKNLIKDKRIPESAIKLANILLSRKVSNLVVTPNFDTFIYDTLKLFGENNIIISDTCKSAGKLNIESNSLNILHVYGTYEFYDCVSQKYTNERNKDLDELFSVRSFLRTALNGMSPLVIGYSGWENDVIMSELKERFKMPLKYKMYWFCHNEEDYKNLPLWIKYSDEEKKIVRDDVIFVLPKEERVYGFEIDDDLKYSDFNDVLDSGEVLSSFISEFNIKSPDIIQNPIQFLKKYFEENFSKNIYSDFLLLRFNESGNDKEIQAIKEAIISKDIVEIINKTENFANNLDAHGEENVRILLNYLVTTIEQHTVAGLEKGNLKKVINLYKKLYKYMEKSSVDKDKLDLIKVRLEEILTLDNYSVIKGEIDSILNIMNTISESSEGYKDVYRKCINIKLSHSEEDSDDLYNSIIDKIQKWDEPEDRKLLIKMYMEKAIFLEEDDDMEGSVAMLENAEKYFPYVKDDEWLENVFILCRLRKAELYNDLEEYDKALTEIDAVKNRYYDREDLKLKQFLADTMILKGSILKKNMRLEEAEESFDEIYSKYSMDKDENIRRKAVKALINKAEVLEMDEDFYEAIEVYNDIINRYKDDNDDELRRAAAQARLNKLVILTKNEKDEVIVRKCNEILNIYKDENDEKIKLVCLQVTLCKAIGLHNSGKQKEAMELYNDIIKARKEDADIKMKSLIMEARIFKSYCLKDNTETLDTKEMCNEIITLCKSDEGKKAKTKVVETMLNQADSLIKSGDVDEGIKIYNEIEITYKDNAKIIGTIREFIQSIAKYSFDSAKLIYEQLKYNCINSSYEVEDEVLLAGFSILINNKDADFNLIEDNAIGLSRRNDNIKKEIEAIVGNIGTDAYMNKNFNMAEKYYYLLYRLNNNMCLNIAYMIRRKEVKNANIYPDCEALIESAAVKGSDMANINKALLLADKEMYDDAVACIRKINNTASFEWWKHMDDGESEKYKVLFMGLITGRISESELNINDVIEKLEGFHENDFILHIERVIYLEK</sequence>
<accession>A0A2S7FD57</accession>
<protein>
    <recommendedName>
        <fullName evidence="3">SIR2-like domain-containing protein</fullName>
    </recommendedName>
</protein>
<reference evidence="1 2" key="1">
    <citation type="submission" date="2016-01" db="EMBL/GenBank/DDBJ databases">
        <title>Characterization of the Clostridium difficile lineages that are prevalent in Hong Kong and China.</title>
        <authorList>
            <person name="Kwok J.S.-L."/>
            <person name="Lam W.-Y."/>
            <person name="Ip M."/>
            <person name="Chan T.-F."/>
            <person name="Hawkey P.M."/>
            <person name="Tsui S.K.-W."/>
        </authorList>
    </citation>
    <scope>NUCLEOTIDE SEQUENCE [LARGE SCALE GENOMIC DNA]</scope>
    <source>
        <strain evidence="1 2">300064</strain>
    </source>
</reference>
<dbReference type="InterPro" id="IPR019734">
    <property type="entry name" value="TPR_rpt"/>
</dbReference>
<dbReference type="SMART" id="SM00028">
    <property type="entry name" value="TPR"/>
    <property type="match status" value="7"/>
</dbReference>
<gene>
    <name evidence="1" type="ORF">AWN73_10235</name>
</gene>
<dbReference type="Gene3D" id="1.25.40.10">
    <property type="entry name" value="Tetratricopeptide repeat domain"/>
    <property type="match status" value="1"/>
</dbReference>
<dbReference type="AlphaFoldDB" id="A0A2S7FD57"/>
<dbReference type="RefSeq" id="WP_104675557.1">
    <property type="nucleotide sequence ID" value="NZ_LRDH01000088.1"/>
</dbReference>
<name>A0A2S7FD57_CLOBU</name>
<evidence type="ECO:0008006" key="3">
    <source>
        <dbReference type="Google" id="ProtNLM"/>
    </source>
</evidence>
<proteinExistence type="predicted"/>
<evidence type="ECO:0000313" key="2">
    <source>
        <dbReference type="Proteomes" id="UP000238081"/>
    </source>
</evidence>
<dbReference type="InterPro" id="IPR011990">
    <property type="entry name" value="TPR-like_helical_dom_sf"/>
</dbReference>